<evidence type="ECO:0000313" key="2">
    <source>
        <dbReference type="EMBL" id="CCA71989.1"/>
    </source>
</evidence>
<organism evidence="2 3">
    <name type="scientific">Serendipita indica (strain DSM 11827)</name>
    <name type="common">Root endophyte fungus</name>
    <name type="synonym">Piriformospora indica</name>
    <dbReference type="NCBI Taxonomy" id="1109443"/>
    <lineage>
        <taxon>Eukaryota</taxon>
        <taxon>Fungi</taxon>
        <taxon>Dikarya</taxon>
        <taxon>Basidiomycota</taxon>
        <taxon>Agaricomycotina</taxon>
        <taxon>Agaricomycetes</taxon>
        <taxon>Sebacinales</taxon>
        <taxon>Serendipitaceae</taxon>
        <taxon>Serendipita</taxon>
    </lineage>
</organism>
<dbReference type="EMBL" id="CAFZ01000143">
    <property type="protein sequence ID" value="CCA71989.1"/>
    <property type="molecule type" value="Genomic_DNA"/>
</dbReference>
<sequence>MQVRSTDNSILELDRTTVSEVSRPYERTLAWQDHQDEQGDSSYSDNCLIRNLPEN</sequence>
<evidence type="ECO:0000256" key="1">
    <source>
        <dbReference type="SAM" id="MobiDB-lite"/>
    </source>
</evidence>
<dbReference type="HOGENOM" id="CLU_3033236_0_0_1"/>
<protein>
    <submittedName>
        <fullName evidence="2">Uncharacterized protein</fullName>
    </submittedName>
</protein>
<proteinExistence type="predicted"/>
<feature type="region of interest" description="Disordered" evidence="1">
    <location>
        <begin position="29"/>
        <end position="55"/>
    </location>
</feature>
<dbReference type="AlphaFoldDB" id="G4TKZ6"/>
<gene>
    <name evidence="2" type="ORF">PIIN_05924</name>
</gene>
<dbReference type="Proteomes" id="UP000007148">
    <property type="component" value="Unassembled WGS sequence"/>
</dbReference>
<dbReference type="InParanoid" id="G4TKZ6"/>
<reference evidence="2 3" key="1">
    <citation type="journal article" date="2011" name="PLoS Pathog.">
        <title>Endophytic Life Strategies Decoded by Genome and Transcriptome Analyses of the Mutualistic Root Symbiont Piriformospora indica.</title>
        <authorList>
            <person name="Zuccaro A."/>
            <person name="Lahrmann U."/>
            <person name="Guldener U."/>
            <person name="Langen G."/>
            <person name="Pfiffi S."/>
            <person name="Biedenkopf D."/>
            <person name="Wong P."/>
            <person name="Samans B."/>
            <person name="Grimm C."/>
            <person name="Basiewicz M."/>
            <person name="Murat C."/>
            <person name="Martin F."/>
            <person name="Kogel K.H."/>
        </authorList>
    </citation>
    <scope>NUCLEOTIDE SEQUENCE [LARGE SCALE GENOMIC DNA]</scope>
    <source>
        <strain evidence="2 3">DSM 11827</strain>
    </source>
</reference>
<accession>G4TKZ6</accession>
<evidence type="ECO:0000313" key="3">
    <source>
        <dbReference type="Proteomes" id="UP000007148"/>
    </source>
</evidence>
<keyword evidence="3" id="KW-1185">Reference proteome</keyword>
<comment type="caution">
    <text evidence="2">The sequence shown here is derived from an EMBL/GenBank/DDBJ whole genome shotgun (WGS) entry which is preliminary data.</text>
</comment>
<name>G4TKZ6_SERID</name>